<keyword evidence="3 7" id="KW-1134">Transmembrane beta strand</keyword>
<dbReference type="GO" id="GO:0009279">
    <property type="term" value="C:cell outer membrane"/>
    <property type="evidence" value="ECO:0007669"/>
    <property type="project" value="UniProtKB-SubCell"/>
</dbReference>
<feature type="domain" description="Secretin/TonB short N-terminal" evidence="8">
    <location>
        <begin position="54"/>
        <end position="104"/>
    </location>
</feature>
<keyword evidence="2 7" id="KW-0813">Transport</keyword>
<dbReference type="InterPro" id="IPR036942">
    <property type="entry name" value="Beta-barrel_TonB_sf"/>
</dbReference>
<dbReference type="Pfam" id="PF07660">
    <property type="entry name" value="STN"/>
    <property type="match status" value="1"/>
</dbReference>
<gene>
    <name evidence="9" type="ORF">NCTC13071_01890</name>
</gene>
<evidence type="ECO:0000256" key="6">
    <source>
        <dbReference type="ARBA" id="ARBA00023237"/>
    </source>
</evidence>
<dbReference type="SUPFAM" id="SSF56935">
    <property type="entry name" value="Porins"/>
    <property type="match status" value="1"/>
</dbReference>
<dbReference type="Gene3D" id="2.170.130.10">
    <property type="entry name" value="TonB-dependent receptor, plug domain"/>
    <property type="match status" value="1"/>
</dbReference>
<dbReference type="SUPFAM" id="SSF49464">
    <property type="entry name" value="Carboxypeptidase regulatory domain-like"/>
    <property type="match status" value="1"/>
</dbReference>
<dbReference type="GeneID" id="85012681"/>
<dbReference type="Pfam" id="PF13715">
    <property type="entry name" value="CarbopepD_reg_2"/>
    <property type="match status" value="1"/>
</dbReference>
<evidence type="ECO:0000256" key="4">
    <source>
        <dbReference type="ARBA" id="ARBA00022692"/>
    </source>
</evidence>
<keyword evidence="9" id="KW-0675">Receptor</keyword>
<dbReference type="Proteomes" id="UP000274578">
    <property type="component" value="Chromosome 1"/>
</dbReference>
<evidence type="ECO:0000256" key="5">
    <source>
        <dbReference type="ARBA" id="ARBA00023136"/>
    </source>
</evidence>
<keyword evidence="6 7" id="KW-0998">Cell outer membrane</keyword>
<dbReference type="InterPro" id="IPR012910">
    <property type="entry name" value="Plug_dom"/>
</dbReference>
<dbReference type="Gene3D" id="2.60.40.1120">
    <property type="entry name" value="Carboxypeptidase-like, regulatory domain"/>
    <property type="match status" value="1"/>
</dbReference>
<protein>
    <submittedName>
        <fullName evidence="9">Outer membrane receptor for ferrienterochelin and colicins</fullName>
    </submittedName>
</protein>
<dbReference type="InterPro" id="IPR037066">
    <property type="entry name" value="Plug_dom_sf"/>
</dbReference>
<dbReference type="AlphaFoldDB" id="A0A3S4TY08"/>
<organism evidence="9 10">
    <name type="scientific">Segatella oris</name>
    <dbReference type="NCBI Taxonomy" id="28135"/>
    <lineage>
        <taxon>Bacteria</taxon>
        <taxon>Pseudomonadati</taxon>
        <taxon>Bacteroidota</taxon>
        <taxon>Bacteroidia</taxon>
        <taxon>Bacteroidales</taxon>
        <taxon>Prevotellaceae</taxon>
        <taxon>Segatella</taxon>
    </lineage>
</organism>
<evidence type="ECO:0000259" key="8">
    <source>
        <dbReference type="SMART" id="SM00965"/>
    </source>
</evidence>
<dbReference type="InterPro" id="IPR008969">
    <property type="entry name" value="CarboxyPept-like_regulatory"/>
</dbReference>
<dbReference type="InterPro" id="IPR039426">
    <property type="entry name" value="TonB-dep_rcpt-like"/>
</dbReference>
<dbReference type="Pfam" id="PF07715">
    <property type="entry name" value="Plug"/>
    <property type="match status" value="1"/>
</dbReference>
<evidence type="ECO:0000313" key="10">
    <source>
        <dbReference type="Proteomes" id="UP000274578"/>
    </source>
</evidence>
<evidence type="ECO:0000256" key="7">
    <source>
        <dbReference type="PROSITE-ProRule" id="PRU01360"/>
    </source>
</evidence>
<keyword evidence="5 7" id="KW-0472">Membrane</keyword>
<keyword evidence="4 7" id="KW-0812">Transmembrane</keyword>
<reference evidence="9 10" key="1">
    <citation type="submission" date="2018-12" db="EMBL/GenBank/DDBJ databases">
        <authorList>
            <consortium name="Pathogen Informatics"/>
        </authorList>
    </citation>
    <scope>NUCLEOTIDE SEQUENCE [LARGE SCALE GENOMIC DNA]</scope>
    <source>
        <strain evidence="9 10">NCTC13071</strain>
    </source>
</reference>
<dbReference type="InterPro" id="IPR011662">
    <property type="entry name" value="Secretin/TonB_short_N"/>
</dbReference>
<dbReference type="InterPro" id="IPR023996">
    <property type="entry name" value="TonB-dep_OMP_SusC/RagA"/>
</dbReference>
<dbReference type="RefSeq" id="WP_025879475.1">
    <property type="nucleotide sequence ID" value="NZ_LR134384.1"/>
</dbReference>
<comment type="subcellular location">
    <subcellularLocation>
        <location evidence="1 7">Cell outer membrane</location>
        <topology evidence="1 7">Multi-pass membrane protein</topology>
    </subcellularLocation>
</comment>
<proteinExistence type="inferred from homology"/>
<evidence type="ECO:0000313" key="9">
    <source>
        <dbReference type="EMBL" id="VEH15875.1"/>
    </source>
</evidence>
<evidence type="ECO:0000256" key="3">
    <source>
        <dbReference type="ARBA" id="ARBA00022452"/>
    </source>
</evidence>
<name>A0A3S4TY08_9BACT</name>
<accession>A0A3S4TY08</accession>
<dbReference type="KEGG" id="poc:NCTC13071_01890"/>
<dbReference type="SMART" id="SM00965">
    <property type="entry name" value="STN"/>
    <property type="match status" value="1"/>
</dbReference>
<evidence type="ECO:0000256" key="1">
    <source>
        <dbReference type="ARBA" id="ARBA00004571"/>
    </source>
</evidence>
<sequence length="1116" mass="124407">MKKKNERIPVCCRVILLTCFLCFFFQGGYAQLNLSSGRAKLEVVLEKITSQSSYRFFYNDALKEVMVNAANVKDVSINTLLDKLFRDTGLSYRISGNVIYLTYNKVKQEKVKEEHPQKGPRTISGKVIDEQGEPLIGVSIRDKATGNAVITDINGCYSIAGVSEKSVLEFTYVGYSNHTVTANNHSTIDVKMREKGRNLNEVVVTALGIKRSDKALSYNVQKLKASQLLAVKEASVPNALSGKIAGVTVSQGASGIGGSTKVVMRGDKSVNPDGNNNALYVLDGIPLPDLFPKRASSSNGRYGGVDEGDGISSINMEDIAEVTVLTGPSAAALYGGQAANGVVMLTSKQGGMKDGKPRISFSHYSDFYHPFVLPELQNTYGSRTGEFASWGPKLKDPAKYNVSDFFNTGTSYSNSLGLQFGNQKNKSYISLAAYNARGIIHNNKMDRYNVSYNGQYNITDKLTLGAMFMYVDKKAQNMLSQGEYYNPIVPLYLFPRGDNFNKYKSYERYNPNRGFATQFWPYGDQKRSLQNPYWITNRNFNVNHDERIILGGSLKYTFTKWLNITARFRTDRNTKINEIKNYASTLPLLTSGSTKGSYLLATDKSVQDYGDIIASFQKNVSDWGFVVNAGGSFKNMSFNYTANSNKLEFGAPLATVPNKFSLNNLTPEPQYQEGKAMKSQALFTSVSVDWRRKIFLDFTGRNEWTSLLANTQSKSFFYPSVGLSFIITEFVKVPKSILTFSKLRLSYATVGNVPLYLAGITIPSYPISPGGGVNINPDLPINNLKFEKTKSFEIGLNSRFLNNKIGFDITYYNANTYDQLFKFRAPENSGYRYFYVNAGKVNNYGIEASLDADLSFGEFNYSPMLTFTYNKNKIVELVRNIPNPLTGKLMNINHFDMGGLSSFRNYINEGGSIGDIYVNSFMKDGNGYTYVNPNTQQMLTDNENLIHAGNTNPDFCMGFNNTLKYKRFTLSFLFDARIGGKVVSSTQAILDSFGASKQSAKARDRGGVDVNGVLMDAETYYKQVGGGSGVLSNYVYSATNIRLREASLSYKFDKPLFYNIIKDFTLSITARNLWMIYNKAPFDPQLTSSVGTYYQGIDYFLMPSLRSFGFNVRFSL</sequence>
<evidence type="ECO:0000256" key="2">
    <source>
        <dbReference type="ARBA" id="ARBA00022448"/>
    </source>
</evidence>
<comment type="similarity">
    <text evidence="7">Belongs to the TonB-dependent receptor family.</text>
</comment>
<dbReference type="EMBL" id="LR134384">
    <property type="protein sequence ID" value="VEH15875.1"/>
    <property type="molecule type" value="Genomic_DNA"/>
</dbReference>
<dbReference type="PROSITE" id="PS52016">
    <property type="entry name" value="TONB_DEPENDENT_REC_3"/>
    <property type="match status" value="1"/>
</dbReference>
<dbReference type="NCBIfam" id="TIGR04056">
    <property type="entry name" value="OMP_RagA_SusC"/>
    <property type="match status" value="1"/>
</dbReference>
<dbReference type="Gene3D" id="2.40.170.20">
    <property type="entry name" value="TonB-dependent receptor, beta-barrel domain"/>
    <property type="match status" value="1"/>
</dbReference>